<dbReference type="GO" id="GO:0022857">
    <property type="term" value="F:transmembrane transporter activity"/>
    <property type="evidence" value="ECO:0007669"/>
    <property type="project" value="InterPro"/>
</dbReference>
<protein>
    <recommendedName>
        <fullName evidence="7">Major facilitator superfamily (MFS) profile domain-containing protein</fullName>
    </recommendedName>
</protein>
<dbReference type="OrthoDB" id="6770063at2759"/>
<dbReference type="InterPro" id="IPR020846">
    <property type="entry name" value="MFS_dom"/>
</dbReference>
<dbReference type="AlphaFoldDB" id="A0A423X3S3"/>
<name>A0A423X3S3_9PEZI</name>
<evidence type="ECO:0000256" key="1">
    <source>
        <dbReference type="ARBA" id="ARBA00004141"/>
    </source>
</evidence>
<feature type="transmembrane region" description="Helical" evidence="6">
    <location>
        <begin position="167"/>
        <end position="189"/>
    </location>
</feature>
<reference evidence="8 9" key="1">
    <citation type="submission" date="2015-09" db="EMBL/GenBank/DDBJ databases">
        <title>Host preference determinants of Valsa canker pathogens revealed by comparative genomics.</title>
        <authorList>
            <person name="Yin Z."/>
            <person name="Huang L."/>
        </authorList>
    </citation>
    <scope>NUCLEOTIDE SEQUENCE [LARGE SCALE GENOMIC DNA]</scope>
    <source>
        <strain evidence="8 9">03-1</strain>
    </source>
</reference>
<feature type="domain" description="Major facilitator superfamily (MFS) profile" evidence="7">
    <location>
        <begin position="76"/>
        <end position="565"/>
    </location>
</feature>
<dbReference type="STRING" id="356882.A0A423X3S3"/>
<evidence type="ECO:0000256" key="4">
    <source>
        <dbReference type="ARBA" id="ARBA00023136"/>
    </source>
</evidence>
<dbReference type="Proteomes" id="UP000283895">
    <property type="component" value="Unassembled WGS sequence"/>
</dbReference>
<dbReference type="PANTHER" id="PTHR23502">
    <property type="entry name" value="MAJOR FACILITATOR SUPERFAMILY"/>
    <property type="match status" value="1"/>
</dbReference>
<evidence type="ECO:0000313" key="8">
    <source>
        <dbReference type="EMBL" id="ROW10509.1"/>
    </source>
</evidence>
<organism evidence="8 9">
    <name type="scientific">Cytospora schulzeri</name>
    <dbReference type="NCBI Taxonomy" id="448051"/>
    <lineage>
        <taxon>Eukaryota</taxon>
        <taxon>Fungi</taxon>
        <taxon>Dikarya</taxon>
        <taxon>Ascomycota</taxon>
        <taxon>Pezizomycotina</taxon>
        <taxon>Sordariomycetes</taxon>
        <taxon>Sordariomycetidae</taxon>
        <taxon>Diaporthales</taxon>
        <taxon>Cytosporaceae</taxon>
        <taxon>Cytospora</taxon>
    </lineage>
</organism>
<dbReference type="PANTHER" id="PTHR23502:SF60">
    <property type="entry name" value="MAJOR FACILITATOR SUPERFAMILY (MFS) PROFILE DOMAIN-CONTAINING PROTEIN-RELATED"/>
    <property type="match status" value="1"/>
</dbReference>
<dbReference type="EMBL" id="LKEA01000003">
    <property type="protein sequence ID" value="ROW10509.1"/>
    <property type="molecule type" value="Genomic_DNA"/>
</dbReference>
<gene>
    <name evidence="8" type="ORF">VMCG_01762</name>
</gene>
<evidence type="ECO:0000256" key="6">
    <source>
        <dbReference type="SAM" id="Phobius"/>
    </source>
</evidence>
<feature type="transmembrane region" description="Helical" evidence="6">
    <location>
        <begin position="303"/>
        <end position="327"/>
    </location>
</feature>
<evidence type="ECO:0000259" key="7">
    <source>
        <dbReference type="PROSITE" id="PS50850"/>
    </source>
</evidence>
<dbReference type="InterPro" id="IPR011701">
    <property type="entry name" value="MFS"/>
</dbReference>
<keyword evidence="3 6" id="KW-1133">Transmembrane helix</keyword>
<evidence type="ECO:0000256" key="5">
    <source>
        <dbReference type="SAM" id="MobiDB-lite"/>
    </source>
</evidence>
<feature type="transmembrane region" description="Helical" evidence="6">
    <location>
        <begin position="414"/>
        <end position="433"/>
    </location>
</feature>
<proteinExistence type="predicted"/>
<comment type="subcellular location">
    <subcellularLocation>
        <location evidence="1">Membrane</location>
        <topology evidence="1">Multi-pass membrane protein</topology>
    </subcellularLocation>
</comment>
<dbReference type="PROSITE" id="PS50850">
    <property type="entry name" value="MFS"/>
    <property type="match status" value="1"/>
</dbReference>
<keyword evidence="2 6" id="KW-0812">Transmembrane</keyword>
<evidence type="ECO:0000256" key="2">
    <source>
        <dbReference type="ARBA" id="ARBA00022692"/>
    </source>
</evidence>
<sequence length="565" mass="61358">MSSKNPEAHCNQDTTFIAQIPNPAAPVIPNQETDTEKSSPPVESPVEAIDDPFLVSFLPTDPENPKDWKSSRKWIVTSLLAITGFNRIMVSTIVTPAITTISDELDMTSTESFMAFSIFALATAFGPLLIGPLSEIYGRQPIVHASNVWFLGWNLACGFAHSKGLLIASRFLAGFGASAIFALAGGVLGDIWRPEERGRSLGIYLLLPLLAPAVGPIIGGFINQYTTWRWMFWSTSIFQAIMIIVSIVPYHETYAPLILSRRVSKLRRETGDARYHTAQEKEDNGQPAVALVYQALSRPMKLLAFHPIIQITSLISAYWYGTLYIVLSGFSTLWTSQYHQPVAISGLHYIACALGEVAGSQIAGPLMDLLYRHMLKRSKDGQHKPEFRLPLAFPGGIFPLLGMFIYGWTAQYHAPWIAVDIGVFLVCMQFTNLPLQAYVMDAYPDHTDDNVPAIRSKGLSLRHLASASVKGALVLDLRGIGAHICPRNLNILLCVVATVDASAVRAAVAPAPAPTVLVAEGGVARHTGEVFDALPDGVDAGVAVSRDVTGELDLFGYGVSLNACP</sequence>
<feature type="transmembrane region" description="Helical" evidence="6">
    <location>
        <begin position="391"/>
        <end position="408"/>
    </location>
</feature>
<comment type="caution">
    <text evidence="8">The sequence shown here is derived from an EMBL/GenBank/DDBJ whole genome shotgun (WGS) entry which is preliminary data.</text>
</comment>
<feature type="transmembrane region" description="Helical" evidence="6">
    <location>
        <begin position="347"/>
        <end position="371"/>
    </location>
</feature>
<feature type="compositionally biased region" description="Polar residues" evidence="5">
    <location>
        <begin position="1"/>
        <end position="17"/>
    </location>
</feature>
<feature type="region of interest" description="Disordered" evidence="5">
    <location>
        <begin position="1"/>
        <end position="45"/>
    </location>
</feature>
<keyword evidence="4 6" id="KW-0472">Membrane</keyword>
<feature type="transmembrane region" description="Helical" evidence="6">
    <location>
        <begin position="237"/>
        <end position="259"/>
    </location>
</feature>
<evidence type="ECO:0000313" key="9">
    <source>
        <dbReference type="Proteomes" id="UP000283895"/>
    </source>
</evidence>
<dbReference type="SUPFAM" id="SSF103473">
    <property type="entry name" value="MFS general substrate transporter"/>
    <property type="match status" value="1"/>
</dbReference>
<evidence type="ECO:0000256" key="3">
    <source>
        <dbReference type="ARBA" id="ARBA00022989"/>
    </source>
</evidence>
<feature type="transmembrane region" description="Helical" evidence="6">
    <location>
        <begin position="201"/>
        <end position="225"/>
    </location>
</feature>
<feature type="transmembrane region" description="Helical" evidence="6">
    <location>
        <begin position="113"/>
        <end position="130"/>
    </location>
</feature>
<feature type="transmembrane region" description="Helical" evidence="6">
    <location>
        <begin position="142"/>
        <end position="161"/>
    </location>
</feature>
<dbReference type="Gene3D" id="1.20.1250.20">
    <property type="entry name" value="MFS general substrate transporter like domains"/>
    <property type="match status" value="1"/>
</dbReference>
<dbReference type="InterPro" id="IPR036259">
    <property type="entry name" value="MFS_trans_sf"/>
</dbReference>
<dbReference type="Pfam" id="PF07690">
    <property type="entry name" value="MFS_1"/>
    <property type="match status" value="1"/>
</dbReference>
<accession>A0A423X3S3</accession>
<dbReference type="GO" id="GO:0016020">
    <property type="term" value="C:membrane"/>
    <property type="evidence" value="ECO:0007669"/>
    <property type="project" value="UniProtKB-SubCell"/>
</dbReference>
<feature type="transmembrane region" description="Helical" evidence="6">
    <location>
        <begin position="74"/>
        <end position="101"/>
    </location>
</feature>
<keyword evidence="9" id="KW-1185">Reference proteome</keyword>